<dbReference type="GeneID" id="37071681"/>
<dbReference type="AlphaFoldDB" id="A0A318ZRJ6"/>
<sequence>MHYHLNTPRPASPSFLPLPFFLTSIPTQTDPTLAWPPHRIDISNQRSCRSIDQRNAYLLCLSSPPYLPLLLSSLLPPFPNPNPHIFFPHDGTEDMLSNWAWPQRKSIHRTWRDTHRHTQSRSKHRPNTGSLGSAYPTKSRSPM</sequence>
<evidence type="ECO:0000256" key="1">
    <source>
        <dbReference type="SAM" id="MobiDB-lite"/>
    </source>
</evidence>
<gene>
    <name evidence="2" type="ORF">BP01DRAFT_127798</name>
</gene>
<proteinExistence type="predicted"/>
<reference evidence="2 3" key="1">
    <citation type="submission" date="2016-12" db="EMBL/GenBank/DDBJ databases">
        <title>The genomes of Aspergillus section Nigri reveals drivers in fungal speciation.</title>
        <authorList>
            <consortium name="DOE Joint Genome Institute"/>
            <person name="Vesth T.C."/>
            <person name="Nybo J."/>
            <person name="Theobald S."/>
            <person name="Brandl J."/>
            <person name="Frisvad J.C."/>
            <person name="Nielsen K.F."/>
            <person name="Lyhne E.K."/>
            <person name="Kogle M.E."/>
            <person name="Kuo A."/>
            <person name="Riley R."/>
            <person name="Clum A."/>
            <person name="Nolan M."/>
            <person name="Lipzen A."/>
            <person name="Salamov A."/>
            <person name="Henrissat B."/>
            <person name="Wiebenga A."/>
            <person name="De Vries R.P."/>
            <person name="Grigoriev I.V."/>
            <person name="Mortensen U.H."/>
            <person name="Andersen M.R."/>
            <person name="Baker S.E."/>
        </authorList>
    </citation>
    <scope>NUCLEOTIDE SEQUENCE [LARGE SCALE GENOMIC DNA]</scope>
    <source>
        <strain evidence="2 3">JOP 1030-1</strain>
    </source>
</reference>
<dbReference type="RefSeq" id="XP_025428690.1">
    <property type="nucleotide sequence ID" value="XM_025570453.1"/>
</dbReference>
<organism evidence="2 3">
    <name type="scientific">Aspergillus saccharolyticus JOP 1030-1</name>
    <dbReference type="NCBI Taxonomy" id="1450539"/>
    <lineage>
        <taxon>Eukaryota</taxon>
        <taxon>Fungi</taxon>
        <taxon>Dikarya</taxon>
        <taxon>Ascomycota</taxon>
        <taxon>Pezizomycotina</taxon>
        <taxon>Eurotiomycetes</taxon>
        <taxon>Eurotiomycetidae</taxon>
        <taxon>Eurotiales</taxon>
        <taxon>Aspergillaceae</taxon>
        <taxon>Aspergillus</taxon>
        <taxon>Aspergillus subgen. Circumdati</taxon>
    </lineage>
</organism>
<keyword evidence="3" id="KW-1185">Reference proteome</keyword>
<feature type="compositionally biased region" description="Basic residues" evidence="1">
    <location>
        <begin position="110"/>
        <end position="126"/>
    </location>
</feature>
<evidence type="ECO:0000313" key="3">
    <source>
        <dbReference type="Proteomes" id="UP000248349"/>
    </source>
</evidence>
<dbReference type="EMBL" id="KZ821249">
    <property type="protein sequence ID" value="PYH42708.1"/>
    <property type="molecule type" value="Genomic_DNA"/>
</dbReference>
<name>A0A318ZRJ6_9EURO</name>
<evidence type="ECO:0000313" key="2">
    <source>
        <dbReference type="EMBL" id="PYH42708.1"/>
    </source>
</evidence>
<feature type="region of interest" description="Disordered" evidence="1">
    <location>
        <begin position="110"/>
        <end position="143"/>
    </location>
</feature>
<protein>
    <submittedName>
        <fullName evidence="2">Uncharacterized protein</fullName>
    </submittedName>
</protein>
<feature type="compositionally biased region" description="Polar residues" evidence="1">
    <location>
        <begin position="127"/>
        <end position="143"/>
    </location>
</feature>
<accession>A0A318ZRJ6</accession>
<dbReference type="Proteomes" id="UP000248349">
    <property type="component" value="Unassembled WGS sequence"/>
</dbReference>